<dbReference type="Pfam" id="PF01568">
    <property type="entry name" value="Molydop_binding"/>
    <property type="match status" value="1"/>
</dbReference>
<dbReference type="GO" id="GO:0042128">
    <property type="term" value="P:nitrate assimilation"/>
    <property type="evidence" value="ECO:0007669"/>
    <property type="project" value="UniProtKB-KW"/>
</dbReference>
<protein>
    <submittedName>
        <fullName evidence="12">Nitrate reductase</fullName>
    </submittedName>
</protein>
<dbReference type="GO" id="GO:0043546">
    <property type="term" value="F:molybdopterin cofactor binding"/>
    <property type="evidence" value="ECO:0007669"/>
    <property type="project" value="InterPro"/>
</dbReference>
<dbReference type="AlphaFoldDB" id="A0A558D0H4"/>
<dbReference type="GO" id="GO:0045333">
    <property type="term" value="P:cellular respiration"/>
    <property type="evidence" value="ECO:0007669"/>
    <property type="project" value="UniProtKB-ARBA"/>
</dbReference>
<sequence>MSRITRTTCPYCGVGCGVIATVAENGAVAIAGDPDHPSNFGRLCSKGSALAETLEHEGRLLTPLINGQPSDWGQALDKVAHGLQSIIRQHGPDSVAFYVSGQLMTEDYYVANKLMKGFIGSANIDTNSRLCMSSAVVAHKRAFGADAMPCSYEDLERAKLIVLAGSNAAWCHPVLYQRIMESKRQNPDLQIVAIDPRATPTAETADLHLPIKPGTDALLFNGLLVYLEQHGECNNLFVKQVTRGCEAVLSAAQADAGTVEQVALGCGLTVEAVERFYRLFARTERVVTAYSQGINQSTSGVDKINAIINCHLLTGRLGRPGMGPFSLTGQPNAMGGREVGGLANQLAAHMEIESPSDRERVRKFWNAPAIPQQGGLKAVDLFQAIESGKVKALWVMATNPAVTLPDSDQVRRALEKCELVILSDCMARTDTARFAHVQLPATTWGERSGMVTSSERRLSRQRAFLDAPGLAKPDWWIISQVARRMGFEAAFDYTTTSQIFREHAALSGFENSGSRAFDISLLADLDEQGYEQFTTAQWPLIQTAKEGTSRLFGDGVFFTPDQKARFVPVTHLLPSSQADTRYPLTLNTGRVRDHWHTMSRTGLSPRLASHTIEPYVEIHPQDARTYAVANGALAQVKSDLGAVIVRVKVTPSQQLGSLFIPMHWNDQFAETGRVNALLPSVVDPLSGQPEFKQTPAIIQERSFAWHGFLLSRRQLQPGGAVYWACSRGAGFWRYEIAGDTTPDNWAEMARSYLCSKGDDVGWMEYSDRAVNRYRAARFENSSLESCLFIGPNLLLPPRDWIAALFSKITLDAAERASLLSGHAPDDRVDVGRTICACHGVGEKRILEGIRIQGLNSVEAIAEQLKAGSGCGSCVPEIRAMLVAG</sequence>
<comment type="cofactor">
    <cofactor evidence="2">
        <name>[4Fe-4S] cluster</name>
        <dbReference type="ChEBI" id="CHEBI:49883"/>
    </cofactor>
</comment>
<dbReference type="InterPro" id="IPR006656">
    <property type="entry name" value="Mopterin_OxRdtase"/>
</dbReference>
<dbReference type="SUPFAM" id="SSF53706">
    <property type="entry name" value="Formate dehydrogenase/DMSO reductase, domains 1-3"/>
    <property type="match status" value="1"/>
</dbReference>
<dbReference type="CDD" id="cd02754">
    <property type="entry name" value="MopB_Nitrate-R-NapA-like"/>
    <property type="match status" value="1"/>
</dbReference>
<reference evidence="12 13" key="1">
    <citation type="submission" date="2019-07" db="EMBL/GenBank/DDBJ databases">
        <title>The pathways for chlorine oxyanion respiration interact through the shared metabolite chlorate.</title>
        <authorList>
            <person name="Barnum T.P."/>
            <person name="Cheng Y."/>
            <person name="Hill K.A."/>
            <person name="Lucas L.N."/>
            <person name="Carlson H.K."/>
            <person name="Coates J.D."/>
        </authorList>
    </citation>
    <scope>NUCLEOTIDE SEQUENCE [LARGE SCALE GENOMIC DNA]</scope>
    <source>
        <strain evidence="12">BK-3</strain>
    </source>
</reference>
<dbReference type="InterPro" id="IPR041854">
    <property type="entry name" value="BFD-like_2Fe2S-bd_dom_sf"/>
</dbReference>
<keyword evidence="7" id="KW-0560">Oxidoreductase</keyword>
<dbReference type="InterPro" id="IPR007419">
    <property type="entry name" value="BFD-like_2Fe2S-bd_dom"/>
</dbReference>
<evidence type="ECO:0000256" key="9">
    <source>
        <dbReference type="ARBA" id="ARBA00023014"/>
    </source>
</evidence>
<comment type="caution">
    <text evidence="12">The sequence shown here is derived from an EMBL/GenBank/DDBJ whole genome shotgun (WGS) entry which is preliminary data.</text>
</comment>
<dbReference type="Gene3D" id="1.10.10.1100">
    <property type="entry name" value="BFD-like [2Fe-2S]-binding domain"/>
    <property type="match status" value="1"/>
</dbReference>
<dbReference type="GO" id="GO:0016020">
    <property type="term" value="C:membrane"/>
    <property type="evidence" value="ECO:0007669"/>
    <property type="project" value="TreeGrafter"/>
</dbReference>
<dbReference type="PROSITE" id="PS00551">
    <property type="entry name" value="MOLYBDOPTERIN_PROK_1"/>
    <property type="match status" value="1"/>
</dbReference>
<dbReference type="InterPro" id="IPR041957">
    <property type="entry name" value="CT_Nitrate-R-NapA-like"/>
</dbReference>
<accession>A0A558D0H4</accession>
<organism evidence="12 13">
    <name type="scientific">Sedimenticola thiotaurini</name>
    <dbReference type="NCBI Taxonomy" id="1543721"/>
    <lineage>
        <taxon>Bacteria</taxon>
        <taxon>Pseudomonadati</taxon>
        <taxon>Pseudomonadota</taxon>
        <taxon>Gammaproteobacteria</taxon>
        <taxon>Chromatiales</taxon>
        <taxon>Sedimenticolaceae</taxon>
        <taxon>Sedimenticola</taxon>
    </lineage>
</organism>
<dbReference type="Proteomes" id="UP000317355">
    <property type="component" value="Unassembled WGS sequence"/>
</dbReference>
<dbReference type="GO" id="GO:1990204">
    <property type="term" value="C:oxidoreductase complex"/>
    <property type="evidence" value="ECO:0007669"/>
    <property type="project" value="UniProtKB-ARBA"/>
</dbReference>
<evidence type="ECO:0000256" key="6">
    <source>
        <dbReference type="ARBA" id="ARBA00022723"/>
    </source>
</evidence>
<evidence type="ECO:0000256" key="5">
    <source>
        <dbReference type="ARBA" id="ARBA00022505"/>
    </source>
</evidence>
<dbReference type="GO" id="GO:0051539">
    <property type="term" value="F:4 iron, 4 sulfur cluster binding"/>
    <property type="evidence" value="ECO:0007669"/>
    <property type="project" value="UniProtKB-KW"/>
</dbReference>
<dbReference type="InterPro" id="IPR006657">
    <property type="entry name" value="MoPterin_dinucl-bd_dom"/>
</dbReference>
<dbReference type="EMBL" id="VMRY01000041">
    <property type="protein sequence ID" value="TVT54524.1"/>
    <property type="molecule type" value="Genomic_DNA"/>
</dbReference>
<dbReference type="Gene3D" id="2.20.25.90">
    <property type="entry name" value="ADC-like domains"/>
    <property type="match status" value="1"/>
</dbReference>
<feature type="domain" description="4Fe-4S Mo/W bis-MGD-type" evidence="11">
    <location>
        <begin position="2"/>
        <end position="58"/>
    </location>
</feature>
<keyword evidence="4" id="KW-0004">4Fe-4S</keyword>
<dbReference type="PROSITE" id="PS51669">
    <property type="entry name" value="4FE4S_MOW_BIS_MGD"/>
    <property type="match status" value="1"/>
</dbReference>
<dbReference type="Gene3D" id="3.40.50.740">
    <property type="match status" value="1"/>
</dbReference>
<dbReference type="InterPro" id="IPR050123">
    <property type="entry name" value="Prok_molybdopt-oxidoreductase"/>
</dbReference>
<name>A0A558D0H4_9GAMM</name>
<dbReference type="Pfam" id="PF04324">
    <property type="entry name" value="Fer2_BFD"/>
    <property type="match status" value="1"/>
</dbReference>
<evidence type="ECO:0000256" key="8">
    <source>
        <dbReference type="ARBA" id="ARBA00023004"/>
    </source>
</evidence>
<evidence type="ECO:0000256" key="1">
    <source>
        <dbReference type="ARBA" id="ARBA00001942"/>
    </source>
</evidence>
<dbReference type="Pfam" id="PF00384">
    <property type="entry name" value="Molybdopterin"/>
    <property type="match status" value="1"/>
</dbReference>
<keyword evidence="6" id="KW-0479">Metal-binding</keyword>
<dbReference type="InterPro" id="IPR027467">
    <property type="entry name" value="MopterinOxRdtase_cofactor_BS"/>
</dbReference>
<evidence type="ECO:0000256" key="7">
    <source>
        <dbReference type="ARBA" id="ARBA00023002"/>
    </source>
</evidence>
<evidence type="ECO:0000256" key="10">
    <source>
        <dbReference type="ARBA" id="ARBA00023063"/>
    </source>
</evidence>
<dbReference type="Gene3D" id="2.40.40.20">
    <property type="match status" value="1"/>
</dbReference>
<dbReference type="SMART" id="SM00926">
    <property type="entry name" value="Molybdop_Fe4S4"/>
    <property type="match status" value="1"/>
</dbReference>
<dbReference type="InterPro" id="IPR006963">
    <property type="entry name" value="Mopterin_OxRdtase_4Fe-4S_dom"/>
</dbReference>
<dbReference type="SUPFAM" id="SSF50692">
    <property type="entry name" value="ADC-like"/>
    <property type="match status" value="1"/>
</dbReference>
<keyword evidence="10" id="KW-0534">Nitrate assimilation</keyword>
<comment type="cofactor">
    <cofactor evidence="1">
        <name>Mo-bis(molybdopterin guanine dinucleotide)</name>
        <dbReference type="ChEBI" id="CHEBI:60539"/>
    </cofactor>
</comment>
<keyword evidence="8" id="KW-0408">Iron</keyword>
<keyword evidence="5" id="KW-0500">Molybdenum</keyword>
<dbReference type="GO" id="GO:0046872">
    <property type="term" value="F:metal ion binding"/>
    <property type="evidence" value="ECO:0007669"/>
    <property type="project" value="UniProtKB-KW"/>
</dbReference>
<keyword evidence="9" id="KW-0411">Iron-sulfur</keyword>
<evidence type="ECO:0000256" key="3">
    <source>
        <dbReference type="ARBA" id="ARBA00008747"/>
    </source>
</evidence>
<dbReference type="CDD" id="cd02791">
    <property type="entry name" value="MopB_CT_Nitrate-R-NapA-like"/>
    <property type="match status" value="1"/>
</dbReference>
<evidence type="ECO:0000313" key="13">
    <source>
        <dbReference type="Proteomes" id="UP000317355"/>
    </source>
</evidence>
<dbReference type="PANTHER" id="PTHR43105">
    <property type="entry name" value="RESPIRATORY NITRATE REDUCTASE"/>
    <property type="match status" value="1"/>
</dbReference>
<evidence type="ECO:0000313" key="12">
    <source>
        <dbReference type="EMBL" id="TVT54524.1"/>
    </source>
</evidence>
<dbReference type="GO" id="GO:0016491">
    <property type="term" value="F:oxidoreductase activity"/>
    <property type="evidence" value="ECO:0007669"/>
    <property type="project" value="UniProtKB-KW"/>
</dbReference>
<dbReference type="InterPro" id="IPR009010">
    <property type="entry name" value="Asp_de-COase-like_dom_sf"/>
</dbReference>
<dbReference type="Gene3D" id="3.40.228.10">
    <property type="entry name" value="Dimethylsulfoxide Reductase, domain 2"/>
    <property type="match status" value="1"/>
</dbReference>
<comment type="similarity">
    <text evidence="3">Belongs to the prokaryotic molybdopterin-containing oxidoreductase family. NasA/NapA/NarB subfamily.</text>
</comment>
<evidence type="ECO:0000256" key="2">
    <source>
        <dbReference type="ARBA" id="ARBA00001966"/>
    </source>
</evidence>
<evidence type="ECO:0000259" key="11">
    <source>
        <dbReference type="PROSITE" id="PS51669"/>
    </source>
</evidence>
<evidence type="ECO:0000256" key="4">
    <source>
        <dbReference type="ARBA" id="ARBA00022485"/>
    </source>
</evidence>
<dbReference type="PANTHER" id="PTHR43105:SF9">
    <property type="entry name" value="NADPH-FE(3+) OXIDOREDUCTASE SUBUNIT ALPHA"/>
    <property type="match status" value="1"/>
</dbReference>
<proteinExistence type="inferred from homology"/>
<gene>
    <name evidence="12" type="ORF">FHK82_10020</name>
</gene>
<dbReference type="Pfam" id="PF04879">
    <property type="entry name" value="Molybdop_Fe4S4"/>
    <property type="match status" value="1"/>
</dbReference>